<dbReference type="EMBL" id="CP086720">
    <property type="protein sequence ID" value="WOO85991.1"/>
    <property type="molecule type" value="Genomic_DNA"/>
</dbReference>
<keyword evidence="3" id="KW-1185">Reference proteome</keyword>
<feature type="region of interest" description="Disordered" evidence="1">
    <location>
        <begin position="118"/>
        <end position="172"/>
    </location>
</feature>
<dbReference type="RefSeq" id="XP_062632017.1">
    <property type="nucleotide sequence ID" value="XM_062776033.1"/>
</dbReference>
<gene>
    <name evidence="2" type="ORF">LOC62_07G009479</name>
</gene>
<feature type="region of interest" description="Disordered" evidence="1">
    <location>
        <begin position="188"/>
        <end position="227"/>
    </location>
</feature>
<protein>
    <submittedName>
        <fullName evidence="2">Uncharacterized protein</fullName>
    </submittedName>
</protein>
<evidence type="ECO:0000313" key="3">
    <source>
        <dbReference type="Proteomes" id="UP000827549"/>
    </source>
</evidence>
<evidence type="ECO:0000256" key="1">
    <source>
        <dbReference type="SAM" id="MobiDB-lite"/>
    </source>
</evidence>
<dbReference type="GeneID" id="87812640"/>
<reference evidence="2" key="1">
    <citation type="submission" date="2023-10" db="EMBL/GenBank/DDBJ databases">
        <authorList>
            <person name="Noh H."/>
        </authorList>
    </citation>
    <scope>NUCLEOTIDE SEQUENCE</scope>
    <source>
        <strain evidence="2">DUCC4014</strain>
    </source>
</reference>
<sequence>MRRANTIKPKWNGPKHLKAFEGQINKWPINPFTAPVIEVKTFFDGFFDTERQDHLIEEAMDPYYFQDGVDGADHMPDACPPGWACPLSRHLKRLFVGPATSAQLVACQDVVESAVTTGKVKTAKVAERNKAKRKAQKTRRKAAAAEEATNGPLDEATAEGKGENSKEGAGAPGETIVELSTLATLPGCITTETDNKRKDETNASAKNDRLPHDEPNTQLKPVAPTTTRNPSQLVAGCNPFCPVCSPQTSLVRCFKDTPTYDPLRDRPCCTRRLGVYEPCPK</sequence>
<dbReference type="Proteomes" id="UP000827549">
    <property type="component" value="Chromosome 7"/>
</dbReference>
<evidence type="ECO:0000313" key="2">
    <source>
        <dbReference type="EMBL" id="WOO85991.1"/>
    </source>
</evidence>
<feature type="compositionally biased region" description="Basic residues" evidence="1">
    <location>
        <begin position="130"/>
        <end position="142"/>
    </location>
</feature>
<feature type="compositionally biased region" description="Basic and acidic residues" evidence="1">
    <location>
        <begin position="193"/>
        <end position="215"/>
    </location>
</feature>
<proteinExistence type="predicted"/>
<feature type="compositionally biased region" description="Polar residues" evidence="1">
    <location>
        <begin position="216"/>
        <end position="227"/>
    </location>
</feature>
<accession>A0AAF1BLK1</accession>
<dbReference type="AlphaFoldDB" id="A0AAF1BLK1"/>
<organism evidence="2 3">
    <name type="scientific">Vanrija pseudolonga</name>
    <dbReference type="NCBI Taxonomy" id="143232"/>
    <lineage>
        <taxon>Eukaryota</taxon>
        <taxon>Fungi</taxon>
        <taxon>Dikarya</taxon>
        <taxon>Basidiomycota</taxon>
        <taxon>Agaricomycotina</taxon>
        <taxon>Tremellomycetes</taxon>
        <taxon>Trichosporonales</taxon>
        <taxon>Trichosporonaceae</taxon>
        <taxon>Vanrija</taxon>
    </lineage>
</organism>
<name>A0AAF1BLK1_9TREE</name>